<gene>
    <name evidence="7" type="ORF">AKO1_013953</name>
</gene>
<accession>A0AAW2Z3S5</accession>
<comment type="caution">
    <text evidence="7">The sequence shown here is derived from an EMBL/GenBank/DDBJ whole genome shotgun (WGS) entry which is preliminary data.</text>
</comment>
<evidence type="ECO:0000256" key="5">
    <source>
        <dbReference type="ARBA" id="ARBA00023136"/>
    </source>
</evidence>
<dbReference type="SMART" id="SM00714">
    <property type="entry name" value="LITAF"/>
    <property type="match status" value="1"/>
</dbReference>
<dbReference type="PROSITE" id="PS51837">
    <property type="entry name" value="LITAF"/>
    <property type="match status" value="1"/>
</dbReference>
<organism evidence="7 8">
    <name type="scientific">Acrasis kona</name>
    <dbReference type="NCBI Taxonomy" id="1008807"/>
    <lineage>
        <taxon>Eukaryota</taxon>
        <taxon>Discoba</taxon>
        <taxon>Heterolobosea</taxon>
        <taxon>Tetramitia</taxon>
        <taxon>Eutetramitia</taxon>
        <taxon>Acrasidae</taxon>
        <taxon>Acrasis</taxon>
    </lineage>
</organism>
<dbReference type="Pfam" id="PF10601">
    <property type="entry name" value="zf-LITAF-like"/>
    <property type="match status" value="1"/>
</dbReference>
<keyword evidence="3" id="KW-0479">Metal-binding</keyword>
<name>A0AAW2Z3S5_9EUKA</name>
<proteinExistence type="inferred from homology"/>
<keyword evidence="4" id="KW-0862">Zinc</keyword>
<protein>
    <submittedName>
        <fullName evidence="7">Lipopolysaccharide-induced tumor necrosis factor-alpha LITAF</fullName>
    </submittedName>
</protein>
<evidence type="ECO:0000256" key="1">
    <source>
        <dbReference type="ARBA" id="ARBA00004170"/>
    </source>
</evidence>
<evidence type="ECO:0000256" key="2">
    <source>
        <dbReference type="ARBA" id="ARBA00005975"/>
    </source>
</evidence>
<feature type="domain" description="LITAF" evidence="6">
    <location>
        <begin position="55"/>
        <end position="140"/>
    </location>
</feature>
<evidence type="ECO:0000313" key="7">
    <source>
        <dbReference type="EMBL" id="KAL0483766.1"/>
    </source>
</evidence>
<comment type="subcellular location">
    <subcellularLocation>
        <location evidence="1">Membrane</location>
        <topology evidence="1">Peripheral membrane protein</topology>
    </subcellularLocation>
</comment>
<dbReference type="InterPro" id="IPR006629">
    <property type="entry name" value="LITAF"/>
</dbReference>
<sequence length="141" mass="14987">MEQPNAPLLNAPVVYSEVPQAYPQVQYASSPPAQPYQAAPQVQYSNSPQAQYVQAPVTYVSTNTPKLSGNPQVAVCPSCRSNITTKTEKVVGIGNILGCAVCFLIGCQCGCCLIPFCIEDLKDTEHSCPSCNSLVGKSSML</sequence>
<comment type="similarity">
    <text evidence="2">Belongs to the CDIP1/LITAF family.</text>
</comment>
<dbReference type="Proteomes" id="UP001431209">
    <property type="component" value="Unassembled WGS sequence"/>
</dbReference>
<evidence type="ECO:0000256" key="3">
    <source>
        <dbReference type="ARBA" id="ARBA00022723"/>
    </source>
</evidence>
<evidence type="ECO:0000259" key="6">
    <source>
        <dbReference type="PROSITE" id="PS51837"/>
    </source>
</evidence>
<keyword evidence="5" id="KW-0472">Membrane</keyword>
<dbReference type="GO" id="GO:0016020">
    <property type="term" value="C:membrane"/>
    <property type="evidence" value="ECO:0007669"/>
    <property type="project" value="UniProtKB-SubCell"/>
</dbReference>
<evidence type="ECO:0000256" key="4">
    <source>
        <dbReference type="ARBA" id="ARBA00022833"/>
    </source>
</evidence>
<dbReference type="PANTHER" id="PTHR23292:SF6">
    <property type="entry name" value="FI16602P1-RELATED"/>
    <property type="match status" value="1"/>
</dbReference>
<dbReference type="EMBL" id="JAOPGA020000991">
    <property type="protein sequence ID" value="KAL0483766.1"/>
    <property type="molecule type" value="Genomic_DNA"/>
</dbReference>
<evidence type="ECO:0000313" key="8">
    <source>
        <dbReference type="Proteomes" id="UP001431209"/>
    </source>
</evidence>
<dbReference type="PANTHER" id="PTHR23292">
    <property type="entry name" value="LIPOPOLYSACCHARIDE-INDUCED TUMOR NECROSIS FACTOR-ALPHA FACTOR"/>
    <property type="match status" value="1"/>
</dbReference>
<keyword evidence="8" id="KW-1185">Reference proteome</keyword>
<dbReference type="AlphaFoldDB" id="A0AAW2Z3S5"/>
<dbReference type="GO" id="GO:0008270">
    <property type="term" value="F:zinc ion binding"/>
    <property type="evidence" value="ECO:0007669"/>
    <property type="project" value="TreeGrafter"/>
</dbReference>
<dbReference type="InterPro" id="IPR037519">
    <property type="entry name" value="LITAF_fam"/>
</dbReference>
<reference evidence="7 8" key="1">
    <citation type="submission" date="2024-03" db="EMBL/GenBank/DDBJ databases">
        <title>The Acrasis kona genome and developmental transcriptomes reveal deep origins of eukaryotic multicellular pathways.</title>
        <authorList>
            <person name="Sheikh S."/>
            <person name="Fu C.-J."/>
            <person name="Brown M.W."/>
            <person name="Baldauf S.L."/>
        </authorList>
    </citation>
    <scope>NUCLEOTIDE SEQUENCE [LARGE SCALE GENOMIC DNA]</scope>
    <source>
        <strain evidence="7 8">ATCC MYA-3509</strain>
    </source>
</reference>